<gene>
    <name evidence="2" type="ORF">BGZ96_004254</name>
</gene>
<organism evidence="2 3">
    <name type="scientific">Linnemannia gamsii</name>
    <dbReference type="NCBI Taxonomy" id="64522"/>
    <lineage>
        <taxon>Eukaryota</taxon>
        <taxon>Fungi</taxon>
        <taxon>Fungi incertae sedis</taxon>
        <taxon>Mucoromycota</taxon>
        <taxon>Mortierellomycotina</taxon>
        <taxon>Mortierellomycetes</taxon>
        <taxon>Mortierellales</taxon>
        <taxon>Mortierellaceae</taxon>
        <taxon>Linnemannia</taxon>
    </lineage>
</organism>
<proteinExistence type="predicted"/>
<feature type="compositionally biased region" description="Pro residues" evidence="1">
    <location>
        <begin position="30"/>
        <end position="42"/>
    </location>
</feature>
<feature type="compositionally biased region" description="Polar residues" evidence="1">
    <location>
        <begin position="93"/>
        <end position="104"/>
    </location>
</feature>
<feature type="compositionally biased region" description="Polar residues" evidence="1">
    <location>
        <begin position="323"/>
        <end position="336"/>
    </location>
</feature>
<protein>
    <submittedName>
        <fullName evidence="2">Uncharacterized protein</fullName>
    </submittedName>
</protein>
<feature type="compositionally biased region" description="Basic and acidic residues" evidence="1">
    <location>
        <begin position="867"/>
        <end position="879"/>
    </location>
</feature>
<feature type="region of interest" description="Disordered" evidence="1">
    <location>
        <begin position="1"/>
        <end position="400"/>
    </location>
</feature>
<evidence type="ECO:0000313" key="2">
    <source>
        <dbReference type="EMBL" id="KAG0297901.1"/>
    </source>
</evidence>
<evidence type="ECO:0000256" key="1">
    <source>
        <dbReference type="SAM" id="MobiDB-lite"/>
    </source>
</evidence>
<accession>A0ABQ7KG08</accession>
<feature type="region of interest" description="Disordered" evidence="1">
    <location>
        <begin position="540"/>
        <end position="587"/>
    </location>
</feature>
<feature type="compositionally biased region" description="Basic and acidic residues" evidence="1">
    <location>
        <begin position="838"/>
        <end position="858"/>
    </location>
</feature>
<dbReference type="EMBL" id="JAAAIM010000020">
    <property type="protein sequence ID" value="KAG0297901.1"/>
    <property type="molecule type" value="Genomic_DNA"/>
</dbReference>
<feature type="compositionally biased region" description="Acidic residues" evidence="1">
    <location>
        <begin position="657"/>
        <end position="671"/>
    </location>
</feature>
<feature type="compositionally biased region" description="Low complexity" evidence="1">
    <location>
        <begin position="784"/>
        <end position="797"/>
    </location>
</feature>
<feature type="compositionally biased region" description="Basic and acidic residues" evidence="1">
    <location>
        <begin position="816"/>
        <end position="827"/>
    </location>
</feature>
<feature type="compositionally biased region" description="Polar residues" evidence="1">
    <location>
        <begin position="752"/>
        <end position="762"/>
    </location>
</feature>
<evidence type="ECO:0000313" key="3">
    <source>
        <dbReference type="Proteomes" id="UP001194696"/>
    </source>
</evidence>
<reference evidence="2 3" key="1">
    <citation type="journal article" date="2020" name="Fungal Divers.">
        <title>Resolving the Mortierellaceae phylogeny through synthesis of multi-gene phylogenetics and phylogenomics.</title>
        <authorList>
            <person name="Vandepol N."/>
            <person name="Liber J."/>
            <person name="Desiro A."/>
            <person name="Na H."/>
            <person name="Kennedy M."/>
            <person name="Barry K."/>
            <person name="Grigoriev I.V."/>
            <person name="Miller A.N."/>
            <person name="O'Donnell K."/>
            <person name="Stajich J.E."/>
            <person name="Bonito G."/>
        </authorList>
    </citation>
    <scope>NUCLEOTIDE SEQUENCE [LARGE SCALE GENOMIC DNA]</scope>
    <source>
        <strain evidence="2 3">AD045</strain>
    </source>
</reference>
<dbReference type="Proteomes" id="UP001194696">
    <property type="component" value="Unassembled WGS sequence"/>
</dbReference>
<name>A0ABQ7KG08_9FUNG</name>
<feature type="compositionally biased region" description="Acidic residues" evidence="1">
    <location>
        <begin position="798"/>
        <end position="815"/>
    </location>
</feature>
<feature type="region of interest" description="Disordered" evidence="1">
    <location>
        <begin position="641"/>
        <end position="915"/>
    </location>
</feature>
<feature type="compositionally biased region" description="Acidic residues" evidence="1">
    <location>
        <begin position="204"/>
        <end position="213"/>
    </location>
</feature>
<comment type="caution">
    <text evidence="2">The sequence shown here is derived from an EMBL/GenBank/DDBJ whole genome shotgun (WGS) entry which is preliminary data.</text>
</comment>
<feature type="compositionally biased region" description="Polar residues" evidence="1">
    <location>
        <begin position="13"/>
        <end position="25"/>
    </location>
</feature>
<keyword evidence="3" id="KW-1185">Reference proteome</keyword>
<feature type="compositionally biased region" description="Basic and acidic residues" evidence="1">
    <location>
        <begin position="570"/>
        <end position="587"/>
    </location>
</feature>
<feature type="compositionally biased region" description="Low complexity" evidence="1">
    <location>
        <begin position="162"/>
        <end position="189"/>
    </location>
</feature>
<sequence>MRQQTQPPHPTQGVGSPQNPQNMNLAQRPPQRPTGPPQPQPPRQQQGPGSVPPSPHYSPSKETHASSPPAHGHDGQLIDGKTSQGEHGRGPNASPQQHNNQRPANPQGPAGVRPYPQQGPPGPAGFSGSHHAPRPLQAPGSPMQRPLGSAEIKLPGPLHNMAPRQAPAPQQPQHPQQLQQLQHQELQQPVTLVEPDAPPSDSEGAYDEDDDIEGGGSREAPPKSPATHDVAPLPQAKPAASGPPLGPPRGPPKGESHRPRKLSGAAGTGPVHIMQPSNNPSSPPASAFPTLGQPKPRVRPPPGNSSHTPYRPPERPSQAPVMYSQSGQPTFTSPFPTQGEKESSPAKSMVPQGADATSSSIRPREGGLQKRVVAADRNTTKSDSPAQQAPPSPKLHGLKGPAILSVSNHRTSSSKVKSLKTWAIRGGLVYLGYTAVFSCPPETTGIKGLYCKTTNGIGGLIKPFVAPHYNAHLGPHVDRYVAPVALQCHRIYVKVADPVVQGAFSAAGTVYKSTAKKHVDSAKDQMYSILPYPFKPKLKAADKRAEESATESAQDQSHFEKISRQPIHAQDPDHASDSTEETTAHDERIIEPVDETFEEKVNDVAEHAQEVVVNQATPNADALAEEETESFEEPVAVKEAEAELATETEEIKQDEASGADDDTNAVEADVDEPVKSEASEGSIFEKMAALKDSLKGLREDVKEPESEPEPEQEVKSEEVSQTDEDSPVDSQVPSDHAFPEEISPPTVEEAPSTESVEPTAESTVEFADKPTVQSEDTEPTPTDAAEIVVETPVVAVPEETEAPESVESPVIEEEIRETLPIETESRDSAAPSEPESFQPKEHVEEHVEEHAEAKKEVEGESVAAEGVEQREEQRVKEEEVKEEEEEDKATFEQQAAPTLAPEVGGEAGHKGHDEL</sequence>
<feature type="compositionally biased region" description="Low complexity" evidence="1">
    <location>
        <begin position="276"/>
        <end position="287"/>
    </location>
</feature>
<feature type="compositionally biased region" description="Basic and acidic residues" evidence="1">
    <location>
        <begin position="688"/>
        <end position="705"/>
    </location>
</feature>